<keyword evidence="1" id="KW-0812">Transmembrane</keyword>
<proteinExistence type="predicted"/>
<sequence length="33" mass="3998">MLLAFLPQNLVIPLLLLWLGLFLFEWSLFILFY</sequence>
<protein>
    <submittedName>
        <fullName evidence="2">Uncharacterized protein</fullName>
    </submittedName>
</protein>
<name>A0A2P2Q0S4_RHIMU</name>
<keyword evidence="1" id="KW-1133">Transmembrane helix</keyword>
<accession>A0A2P2Q0S4</accession>
<dbReference type="EMBL" id="GGEC01080081">
    <property type="protein sequence ID" value="MBX60565.1"/>
    <property type="molecule type" value="Transcribed_RNA"/>
</dbReference>
<evidence type="ECO:0000256" key="1">
    <source>
        <dbReference type="SAM" id="Phobius"/>
    </source>
</evidence>
<dbReference type="AlphaFoldDB" id="A0A2P2Q0S4"/>
<reference evidence="2" key="1">
    <citation type="submission" date="2018-02" db="EMBL/GenBank/DDBJ databases">
        <title>Rhizophora mucronata_Transcriptome.</title>
        <authorList>
            <person name="Meera S.P."/>
            <person name="Sreeshan A."/>
            <person name="Augustine A."/>
        </authorList>
    </citation>
    <scope>NUCLEOTIDE SEQUENCE</scope>
    <source>
        <tissue evidence="2">Leaf</tissue>
    </source>
</reference>
<organism evidence="2">
    <name type="scientific">Rhizophora mucronata</name>
    <name type="common">Asiatic mangrove</name>
    <dbReference type="NCBI Taxonomy" id="61149"/>
    <lineage>
        <taxon>Eukaryota</taxon>
        <taxon>Viridiplantae</taxon>
        <taxon>Streptophyta</taxon>
        <taxon>Embryophyta</taxon>
        <taxon>Tracheophyta</taxon>
        <taxon>Spermatophyta</taxon>
        <taxon>Magnoliopsida</taxon>
        <taxon>eudicotyledons</taxon>
        <taxon>Gunneridae</taxon>
        <taxon>Pentapetalae</taxon>
        <taxon>rosids</taxon>
        <taxon>fabids</taxon>
        <taxon>Malpighiales</taxon>
        <taxon>Rhizophoraceae</taxon>
        <taxon>Rhizophora</taxon>
    </lineage>
</organism>
<keyword evidence="1" id="KW-0472">Membrane</keyword>
<feature type="transmembrane region" description="Helical" evidence="1">
    <location>
        <begin position="12"/>
        <end position="32"/>
    </location>
</feature>
<evidence type="ECO:0000313" key="2">
    <source>
        <dbReference type="EMBL" id="MBX60565.1"/>
    </source>
</evidence>